<evidence type="ECO:0000313" key="8">
    <source>
        <dbReference type="Proteomes" id="UP000274786"/>
    </source>
</evidence>
<dbReference type="Proteomes" id="UP000274786">
    <property type="component" value="Unassembled WGS sequence"/>
</dbReference>
<organism evidence="7 8">
    <name type="scientific">Stenotrophomonas rhizophila</name>
    <dbReference type="NCBI Taxonomy" id="216778"/>
    <lineage>
        <taxon>Bacteria</taxon>
        <taxon>Pseudomonadati</taxon>
        <taxon>Pseudomonadota</taxon>
        <taxon>Gammaproteobacteria</taxon>
        <taxon>Lysobacterales</taxon>
        <taxon>Lysobacteraceae</taxon>
        <taxon>Stenotrophomonas</taxon>
    </lineage>
</organism>
<dbReference type="InterPro" id="IPR050263">
    <property type="entry name" value="Bact_Fimbrial_Adh_Pro"/>
</dbReference>
<evidence type="ECO:0000256" key="1">
    <source>
        <dbReference type="ARBA" id="ARBA00004561"/>
    </source>
</evidence>
<evidence type="ECO:0000259" key="6">
    <source>
        <dbReference type="Pfam" id="PF00419"/>
    </source>
</evidence>
<feature type="domain" description="Fimbrial-type adhesion" evidence="6">
    <location>
        <begin position="25"/>
        <end position="173"/>
    </location>
</feature>
<evidence type="ECO:0000256" key="3">
    <source>
        <dbReference type="ARBA" id="ARBA00022729"/>
    </source>
</evidence>
<dbReference type="Pfam" id="PF00419">
    <property type="entry name" value="Fimbrial"/>
    <property type="match status" value="1"/>
</dbReference>
<dbReference type="SUPFAM" id="SSF49401">
    <property type="entry name" value="Bacterial adhesins"/>
    <property type="match status" value="1"/>
</dbReference>
<accession>A0A498CQW3</accession>
<gene>
    <name evidence="7" type="ORF">BCL79_0384</name>
</gene>
<evidence type="ECO:0000313" key="7">
    <source>
        <dbReference type="EMBL" id="RLK56012.1"/>
    </source>
</evidence>
<comment type="similarity">
    <text evidence="2">Belongs to the fimbrial protein family.</text>
</comment>
<dbReference type="PANTHER" id="PTHR33420:SF3">
    <property type="entry name" value="FIMBRIAL SUBUNIT ELFA"/>
    <property type="match status" value="1"/>
</dbReference>
<evidence type="ECO:0000256" key="5">
    <source>
        <dbReference type="SAM" id="SignalP"/>
    </source>
</evidence>
<dbReference type="InterPro" id="IPR008966">
    <property type="entry name" value="Adhesion_dom_sf"/>
</dbReference>
<dbReference type="InterPro" id="IPR000259">
    <property type="entry name" value="Adhesion_dom_fimbrial"/>
</dbReference>
<evidence type="ECO:0000256" key="2">
    <source>
        <dbReference type="ARBA" id="ARBA00006671"/>
    </source>
</evidence>
<comment type="subcellular location">
    <subcellularLocation>
        <location evidence="1">Fimbrium</location>
    </subcellularLocation>
</comment>
<dbReference type="EMBL" id="RCDC01000004">
    <property type="protein sequence ID" value="RLK56012.1"/>
    <property type="molecule type" value="Genomic_DNA"/>
</dbReference>
<dbReference type="GO" id="GO:0043709">
    <property type="term" value="P:cell adhesion involved in single-species biofilm formation"/>
    <property type="evidence" value="ECO:0007669"/>
    <property type="project" value="TreeGrafter"/>
</dbReference>
<dbReference type="InterPro" id="IPR036937">
    <property type="entry name" value="Adhesion_dom_fimbrial_sf"/>
</dbReference>
<keyword evidence="3 5" id="KW-0732">Signal</keyword>
<dbReference type="Gene3D" id="2.60.40.1090">
    <property type="entry name" value="Fimbrial-type adhesion domain"/>
    <property type="match status" value="1"/>
</dbReference>
<protein>
    <submittedName>
        <fullName evidence="7">Type 1 fimbria pilin</fullName>
    </submittedName>
</protein>
<sequence>MRFPACIAIMASGLLLAPVHAQNVSLTGTVRPGTCTLNNPTHTMPAVSADKFPATAGGGVADSYTPFSLALTACSGVKGARLTFGAAADAAPAPNATIFRNKLTTGAAPNTGIWLQQGACSATGTTVAPGSTLTRTFTGTHTEALCAQYTKVGTGEVTAGDISSTFTVTVDYQ</sequence>
<keyword evidence="4" id="KW-0281">Fimbrium</keyword>
<feature type="signal peptide" evidence="5">
    <location>
        <begin position="1"/>
        <end position="21"/>
    </location>
</feature>
<evidence type="ECO:0000256" key="4">
    <source>
        <dbReference type="ARBA" id="ARBA00023263"/>
    </source>
</evidence>
<proteinExistence type="inferred from homology"/>
<reference evidence="7 8" key="1">
    <citation type="submission" date="2018-10" db="EMBL/GenBank/DDBJ databases">
        <title>Comparative analysis of microorganisms from saline springs in Andes Mountain Range, Colombia.</title>
        <authorList>
            <person name="Rubin E."/>
        </authorList>
    </citation>
    <scope>NUCLEOTIDE SEQUENCE [LARGE SCALE GENOMIC DNA]</scope>
    <source>
        <strain evidence="7 8">USBA GBX 843</strain>
    </source>
</reference>
<comment type="caution">
    <text evidence="7">The sequence shown here is derived from an EMBL/GenBank/DDBJ whole genome shotgun (WGS) entry which is preliminary data.</text>
</comment>
<feature type="chain" id="PRO_5019716815" evidence="5">
    <location>
        <begin position="22"/>
        <end position="173"/>
    </location>
</feature>
<dbReference type="PANTHER" id="PTHR33420">
    <property type="entry name" value="FIMBRIAL SUBUNIT ELFA-RELATED"/>
    <property type="match status" value="1"/>
</dbReference>
<dbReference type="GO" id="GO:0009289">
    <property type="term" value="C:pilus"/>
    <property type="evidence" value="ECO:0007669"/>
    <property type="project" value="UniProtKB-SubCell"/>
</dbReference>
<dbReference type="AlphaFoldDB" id="A0A498CQW3"/>
<name>A0A498CQW3_9GAMM</name>